<dbReference type="AlphaFoldDB" id="A0A8H4KTY2"/>
<dbReference type="SUPFAM" id="SSF51182">
    <property type="entry name" value="RmlC-like cupins"/>
    <property type="match status" value="1"/>
</dbReference>
<evidence type="ECO:0000313" key="3">
    <source>
        <dbReference type="Proteomes" id="UP000554235"/>
    </source>
</evidence>
<dbReference type="EMBL" id="JAADYS010002757">
    <property type="protein sequence ID" value="KAF4455203.1"/>
    <property type="molecule type" value="Genomic_DNA"/>
</dbReference>
<dbReference type="PANTHER" id="PTHR36156:SF2">
    <property type="entry name" value="CUPIN TYPE-2 DOMAIN-CONTAINING PROTEIN"/>
    <property type="match status" value="1"/>
</dbReference>
<dbReference type="Pfam" id="PF07883">
    <property type="entry name" value="Cupin_2"/>
    <property type="match status" value="1"/>
</dbReference>
<gene>
    <name evidence="2" type="ORF">FALBO_15680</name>
</gene>
<name>A0A8H4KTY2_9HYPO</name>
<dbReference type="Gene3D" id="2.60.120.10">
    <property type="entry name" value="Jelly Rolls"/>
    <property type="match status" value="1"/>
</dbReference>
<dbReference type="Proteomes" id="UP000554235">
    <property type="component" value="Unassembled WGS sequence"/>
</dbReference>
<dbReference type="CDD" id="cd02231">
    <property type="entry name" value="cupin_BLL6423-like"/>
    <property type="match status" value="1"/>
</dbReference>
<dbReference type="PANTHER" id="PTHR36156">
    <property type="entry name" value="SLR2101 PROTEIN"/>
    <property type="match status" value="1"/>
</dbReference>
<reference evidence="2 3" key="1">
    <citation type="submission" date="2020-01" db="EMBL/GenBank/DDBJ databases">
        <title>Identification and distribution of gene clusters putatively required for synthesis of sphingolipid metabolism inhibitors in phylogenetically diverse species of the filamentous fungus Fusarium.</title>
        <authorList>
            <person name="Kim H.-S."/>
            <person name="Busman M."/>
            <person name="Brown D.W."/>
            <person name="Divon H."/>
            <person name="Uhlig S."/>
            <person name="Proctor R.H."/>
        </authorList>
    </citation>
    <scope>NUCLEOTIDE SEQUENCE [LARGE SCALE GENOMIC DNA]</scope>
    <source>
        <strain evidence="2 3">NRRL 20459</strain>
    </source>
</reference>
<comment type="caution">
    <text evidence="2">The sequence shown here is derived from an EMBL/GenBank/DDBJ whole genome shotgun (WGS) entry which is preliminary data.</text>
</comment>
<dbReference type="OrthoDB" id="5840532at2759"/>
<proteinExistence type="predicted"/>
<dbReference type="InterPro" id="IPR011051">
    <property type="entry name" value="RmlC_Cupin_sf"/>
</dbReference>
<protein>
    <submittedName>
        <fullName evidence="2">Cupin domain containing</fullName>
    </submittedName>
</protein>
<keyword evidence="3" id="KW-1185">Reference proteome</keyword>
<sequence length="189" mass="20983">MPSQNNIEKSLPDINRHITTHNNQGAAVYSKDLQLCDFWTIHTAEGHSADFELGYITEDFPIPLGKDQDLSTFKKAYANKMGSGLVKHGGSILRYCDIPPGSRSPMHRTVSLDYGIVIVGELECLLDSGETRTVRPGDLVVQRGTLHQWINRTDEWARIVFVLFHASPVEIGGTRLDEVQGGMSIPLSH</sequence>
<dbReference type="InterPro" id="IPR047142">
    <property type="entry name" value="OryJ/VirC-like"/>
</dbReference>
<evidence type="ECO:0000259" key="1">
    <source>
        <dbReference type="Pfam" id="PF07883"/>
    </source>
</evidence>
<dbReference type="InterPro" id="IPR014710">
    <property type="entry name" value="RmlC-like_jellyroll"/>
</dbReference>
<feature type="domain" description="Cupin type-2" evidence="1">
    <location>
        <begin position="95"/>
        <end position="162"/>
    </location>
</feature>
<organism evidence="2 3">
    <name type="scientific">Fusarium albosuccineum</name>
    <dbReference type="NCBI Taxonomy" id="1237068"/>
    <lineage>
        <taxon>Eukaryota</taxon>
        <taxon>Fungi</taxon>
        <taxon>Dikarya</taxon>
        <taxon>Ascomycota</taxon>
        <taxon>Pezizomycotina</taxon>
        <taxon>Sordariomycetes</taxon>
        <taxon>Hypocreomycetidae</taxon>
        <taxon>Hypocreales</taxon>
        <taxon>Nectriaceae</taxon>
        <taxon>Fusarium</taxon>
        <taxon>Fusarium decemcellulare species complex</taxon>
    </lineage>
</organism>
<evidence type="ECO:0000313" key="2">
    <source>
        <dbReference type="EMBL" id="KAF4455203.1"/>
    </source>
</evidence>
<dbReference type="InterPro" id="IPR013096">
    <property type="entry name" value="Cupin_2"/>
</dbReference>
<accession>A0A8H4KTY2</accession>